<dbReference type="InterPro" id="IPR019734">
    <property type="entry name" value="TPR_rpt"/>
</dbReference>
<dbReference type="SUPFAM" id="SSF46894">
    <property type="entry name" value="C-terminal effector domain of the bipartite response regulators"/>
    <property type="match status" value="1"/>
</dbReference>
<evidence type="ECO:0000256" key="1">
    <source>
        <dbReference type="PROSITE-ProRule" id="PRU00339"/>
    </source>
</evidence>
<dbReference type="OrthoDB" id="1090267at2"/>
<feature type="transmembrane region" description="Helical" evidence="3">
    <location>
        <begin position="390"/>
        <end position="409"/>
    </location>
</feature>
<dbReference type="Proteomes" id="UP000037953">
    <property type="component" value="Unassembled WGS sequence"/>
</dbReference>
<feature type="coiled-coil region" evidence="2">
    <location>
        <begin position="412"/>
        <end position="453"/>
    </location>
</feature>
<dbReference type="AlphaFoldDB" id="A0A0N1KRY3"/>
<evidence type="ECO:0000256" key="2">
    <source>
        <dbReference type="SAM" id="Coils"/>
    </source>
</evidence>
<dbReference type="InterPro" id="IPR011990">
    <property type="entry name" value="TPR-like_helical_dom_sf"/>
</dbReference>
<dbReference type="EMBL" id="LJOD01000013">
    <property type="protein sequence ID" value="KPE49909.1"/>
    <property type="molecule type" value="Genomic_DNA"/>
</dbReference>
<keyword evidence="2" id="KW-0175">Coiled coil</keyword>
<evidence type="ECO:0000256" key="3">
    <source>
        <dbReference type="SAM" id="Phobius"/>
    </source>
</evidence>
<sequence>MNSNYSPVIKFIALLAIFFILLASCNTSRHDGDNYLYKIHDEVSAAGNKPQKIMKIVNRELEKYKKSGDRLYLISSKYCDLFNYQGDIEIEQVPKAYELLGLNNGKYNFITIACNFSLAYKFVNTSPDQSMQFLDSAIEDDEKTGKMYFLPHMYHLKGKLYYDKKEYNKARLYFNKAMEYYIRRGKESDTLYIASMYSNLGMVYKETNNIDLAIEKLQKGIDILKKKKNPDSEDRYHIQFFSGNLASYLIEKKDYPKAEKLLITELEYCKKNNCYNDAVISSQRLISIYSITGQKDQYDSIINFLISLEPQIKSIDYKIVTNEVFRDYYADNNDLHNLKLISKRLESLQHEYYSISEERLQKSSNSLYKYVLKKTRQEYDDKISDNKNKIGILLILILLTVAFSIWKIIDIRKKNKEEKVLLENQKLELEDNKKLLEQDVQLHKEKNRNLNLNLNLKIETEKAFLENLKKIRRTKNTNIDETLKDLQFKINSLIQIDKKNDNLINESTLENKLFMNKLSNQFPSLTEQELKLCVYFKLNLSSKEVSLLENITSGSVRVYKTKIKSKMGLEKGQDLNSFLNTI</sequence>
<dbReference type="InterPro" id="IPR016032">
    <property type="entry name" value="Sig_transdc_resp-reg_C-effctor"/>
</dbReference>
<keyword evidence="3" id="KW-0812">Transmembrane</keyword>
<dbReference type="Pfam" id="PF13424">
    <property type="entry name" value="TPR_12"/>
    <property type="match status" value="1"/>
</dbReference>
<name>A0A0N1KRY3_CHRID</name>
<proteinExistence type="predicted"/>
<dbReference type="SMART" id="SM00028">
    <property type="entry name" value="TPR"/>
    <property type="match status" value="2"/>
</dbReference>
<protein>
    <submittedName>
        <fullName evidence="4">Uncharacterized protein</fullName>
    </submittedName>
</protein>
<evidence type="ECO:0000313" key="5">
    <source>
        <dbReference type="Proteomes" id="UP000037953"/>
    </source>
</evidence>
<dbReference type="SUPFAM" id="SSF48452">
    <property type="entry name" value="TPR-like"/>
    <property type="match status" value="1"/>
</dbReference>
<reference evidence="5" key="2">
    <citation type="submission" date="2015-09" db="EMBL/GenBank/DDBJ databases">
        <title>Draft genome sequence of a multidrug-resistant Chryseobacterium indologenes isolate from Malaysia.</title>
        <authorList>
            <person name="Yu C.Y."/>
            <person name="Ang G.Y."/>
            <person name="Chan K.-G."/>
        </authorList>
    </citation>
    <scope>NUCLEOTIDE SEQUENCE [LARGE SCALE GENOMIC DNA]</scope>
    <source>
        <strain evidence="5">CI_885</strain>
    </source>
</reference>
<dbReference type="RefSeq" id="WP_062701596.1">
    <property type="nucleotide sequence ID" value="NZ_LJOD01000013.1"/>
</dbReference>
<feature type="repeat" description="TPR" evidence="1">
    <location>
        <begin position="194"/>
        <end position="227"/>
    </location>
</feature>
<dbReference type="PATRIC" id="fig|253.9.peg.1361"/>
<keyword evidence="3" id="KW-1133">Transmembrane helix</keyword>
<reference evidence="4 5" key="1">
    <citation type="journal article" date="2015" name="Genom Data">
        <title>Draft genome sequence of a multidrug-resistant Chryseobacterium indologenes isolate from Malaysia.</title>
        <authorList>
            <person name="Yu C.Y."/>
            <person name="Ang G.Y."/>
            <person name="Cheng H.J."/>
            <person name="Cheong Y.M."/>
            <person name="Yin W.F."/>
            <person name="Chan K.G."/>
        </authorList>
    </citation>
    <scope>NUCLEOTIDE SEQUENCE [LARGE SCALE GENOMIC DNA]</scope>
    <source>
        <strain evidence="4 5">CI_885</strain>
    </source>
</reference>
<comment type="caution">
    <text evidence="4">The sequence shown here is derived from an EMBL/GenBank/DDBJ whole genome shotgun (WGS) entry which is preliminary data.</text>
</comment>
<evidence type="ECO:0000313" key="4">
    <source>
        <dbReference type="EMBL" id="KPE49909.1"/>
    </source>
</evidence>
<keyword evidence="1" id="KW-0802">TPR repeat</keyword>
<keyword evidence="3" id="KW-0472">Membrane</keyword>
<dbReference type="GO" id="GO:0006355">
    <property type="term" value="P:regulation of DNA-templated transcription"/>
    <property type="evidence" value="ECO:0007669"/>
    <property type="project" value="InterPro"/>
</dbReference>
<gene>
    <name evidence="4" type="ORF">AOB46_17105</name>
</gene>
<accession>A0A0N1KRY3</accession>
<dbReference type="Gene3D" id="1.25.40.10">
    <property type="entry name" value="Tetratricopeptide repeat domain"/>
    <property type="match status" value="1"/>
</dbReference>
<dbReference type="GO" id="GO:0003677">
    <property type="term" value="F:DNA binding"/>
    <property type="evidence" value="ECO:0007669"/>
    <property type="project" value="InterPro"/>
</dbReference>
<feature type="repeat" description="TPR" evidence="1">
    <location>
        <begin position="151"/>
        <end position="184"/>
    </location>
</feature>
<organism evidence="4 5">
    <name type="scientific">Chryseobacterium indologenes</name>
    <name type="common">Flavobacterium indologenes</name>
    <dbReference type="NCBI Taxonomy" id="253"/>
    <lineage>
        <taxon>Bacteria</taxon>
        <taxon>Pseudomonadati</taxon>
        <taxon>Bacteroidota</taxon>
        <taxon>Flavobacteriia</taxon>
        <taxon>Flavobacteriales</taxon>
        <taxon>Weeksellaceae</taxon>
        <taxon>Chryseobacterium group</taxon>
        <taxon>Chryseobacterium</taxon>
    </lineage>
</organism>
<dbReference type="PROSITE" id="PS50005">
    <property type="entry name" value="TPR"/>
    <property type="match status" value="2"/>
</dbReference>